<name>A0ACC5VRY2_9GAMM</name>
<dbReference type="Proteomes" id="UP001319846">
    <property type="component" value="Unassembled WGS sequence"/>
</dbReference>
<proteinExistence type="predicted"/>
<evidence type="ECO:0000313" key="2">
    <source>
        <dbReference type="Proteomes" id="UP001319846"/>
    </source>
</evidence>
<protein>
    <submittedName>
        <fullName evidence="1">Uncharacterized protein</fullName>
    </submittedName>
</protein>
<evidence type="ECO:0000313" key="1">
    <source>
        <dbReference type="EMBL" id="MBZ5486907.1"/>
    </source>
</evidence>
<organism evidence="1 2">
    <name type="scientific">Vreelandella aquamarina</name>
    <dbReference type="NCBI Taxonomy" id="77097"/>
    <lineage>
        <taxon>Bacteria</taxon>
        <taxon>Pseudomonadati</taxon>
        <taxon>Pseudomonadota</taxon>
        <taxon>Gammaproteobacteria</taxon>
        <taxon>Oceanospirillales</taxon>
        <taxon>Halomonadaceae</taxon>
        <taxon>Vreelandella</taxon>
    </lineage>
</organism>
<gene>
    <name evidence="1" type="ORF">HW452_05145</name>
</gene>
<dbReference type="EMBL" id="JABYQT010000002">
    <property type="protein sequence ID" value="MBZ5486907.1"/>
    <property type="molecule type" value="Genomic_DNA"/>
</dbReference>
<comment type="caution">
    <text evidence="1">The sequence shown here is derived from an EMBL/GenBank/DDBJ whole genome shotgun (WGS) entry which is preliminary data.</text>
</comment>
<accession>A0ACC5VRY2</accession>
<keyword evidence="2" id="KW-1185">Reference proteome</keyword>
<sequence length="141" mass="15449">MKLRVTKPNLYHRGNRKAVGDIITIEGDKIPTVFAGKVEPINESGLTTDKDAGGELTALRDENDDLKQDNEALRAENAKLKAEIHGAANGTTGDSSDEADANRKAWLIDEIEKLTGERPGFNSKLETLETKFEKAKLADEE</sequence>
<reference evidence="1" key="1">
    <citation type="submission" date="2020-06" db="EMBL/GenBank/DDBJ databases">
        <title>Whole Genome Sequence of Halomonas aquamarina MB598.</title>
        <authorList>
            <person name="Pervaiz M."/>
            <person name="Fariq A."/>
            <person name="Yasmin A."/>
            <person name="Welch M."/>
        </authorList>
    </citation>
    <scope>NUCLEOTIDE SEQUENCE</scope>
    <source>
        <strain evidence="1">MB598</strain>
    </source>
</reference>